<dbReference type="InterPro" id="IPR002878">
    <property type="entry name" value="ChsH2_C"/>
</dbReference>
<keyword evidence="4" id="KW-1185">Reference proteome</keyword>
<dbReference type="Gene3D" id="6.10.30.10">
    <property type="match status" value="1"/>
</dbReference>
<evidence type="ECO:0000313" key="4">
    <source>
        <dbReference type="Proteomes" id="UP001595999"/>
    </source>
</evidence>
<dbReference type="EMBL" id="JBHSEK010000006">
    <property type="protein sequence ID" value="MFC4490331.1"/>
    <property type="molecule type" value="Genomic_DNA"/>
</dbReference>
<feature type="domain" description="ChsH2 C-terminal OB-fold" evidence="1">
    <location>
        <begin position="52"/>
        <end position="112"/>
    </location>
</feature>
<accession>A0ABV8ZXY2</accession>
<dbReference type="PANTHER" id="PTHR34075">
    <property type="entry name" value="BLR3430 PROTEIN"/>
    <property type="match status" value="1"/>
</dbReference>
<reference evidence="4" key="1">
    <citation type="journal article" date="2019" name="Int. J. Syst. Evol. Microbiol.">
        <title>The Global Catalogue of Microorganisms (GCM) 10K type strain sequencing project: providing services to taxonomists for standard genome sequencing and annotation.</title>
        <authorList>
            <consortium name="The Broad Institute Genomics Platform"/>
            <consortium name="The Broad Institute Genome Sequencing Center for Infectious Disease"/>
            <person name="Wu L."/>
            <person name="Ma J."/>
        </authorList>
    </citation>
    <scope>NUCLEOTIDE SEQUENCE [LARGE SCALE GENOMIC DNA]</scope>
    <source>
        <strain evidence="4">CGMCC 4.7608</strain>
    </source>
</reference>
<dbReference type="Proteomes" id="UP001595999">
    <property type="component" value="Unassembled WGS sequence"/>
</dbReference>
<protein>
    <submittedName>
        <fullName evidence="3">Zn-ribbon domain-containing OB-fold protein</fullName>
    </submittedName>
</protein>
<dbReference type="PANTHER" id="PTHR34075:SF5">
    <property type="entry name" value="BLR3430 PROTEIN"/>
    <property type="match status" value="1"/>
</dbReference>
<evidence type="ECO:0000313" key="3">
    <source>
        <dbReference type="EMBL" id="MFC4490331.1"/>
    </source>
</evidence>
<name>A0ABV8ZXY2_9NEIS</name>
<dbReference type="RefSeq" id="WP_231462654.1">
    <property type="nucleotide sequence ID" value="NZ_JAJOHW010000082.1"/>
</dbReference>
<dbReference type="InterPro" id="IPR012340">
    <property type="entry name" value="NA-bd_OB-fold"/>
</dbReference>
<dbReference type="InterPro" id="IPR022002">
    <property type="entry name" value="ChsH2_Znr"/>
</dbReference>
<dbReference type="Pfam" id="PF12172">
    <property type="entry name" value="zf-ChsH2"/>
    <property type="match status" value="1"/>
</dbReference>
<proteinExistence type="predicted"/>
<evidence type="ECO:0000259" key="2">
    <source>
        <dbReference type="Pfam" id="PF12172"/>
    </source>
</evidence>
<feature type="domain" description="ChsH2 rubredoxin-like zinc ribbon" evidence="2">
    <location>
        <begin position="20"/>
        <end position="50"/>
    </location>
</feature>
<gene>
    <name evidence="3" type="ORF">ACFO0R_11920</name>
</gene>
<dbReference type="InterPro" id="IPR052513">
    <property type="entry name" value="Thioester_dehydratase-like"/>
</dbReference>
<evidence type="ECO:0000259" key="1">
    <source>
        <dbReference type="Pfam" id="PF01796"/>
    </source>
</evidence>
<comment type="caution">
    <text evidence="3">The sequence shown here is derived from an EMBL/GenBank/DDBJ whole genome shotgun (WGS) entry which is preliminary data.</text>
</comment>
<dbReference type="SUPFAM" id="SSF50249">
    <property type="entry name" value="Nucleic acid-binding proteins"/>
    <property type="match status" value="1"/>
</dbReference>
<organism evidence="3 4">
    <name type="scientific">Chromobacterium aquaticum</name>
    <dbReference type="NCBI Taxonomy" id="467180"/>
    <lineage>
        <taxon>Bacteria</taxon>
        <taxon>Pseudomonadati</taxon>
        <taxon>Pseudomonadota</taxon>
        <taxon>Betaproteobacteria</taxon>
        <taxon>Neisseriales</taxon>
        <taxon>Chromobacteriaceae</taxon>
        <taxon>Chromobacterium</taxon>
    </lineage>
</organism>
<sequence length="130" mass="14001">METAWQSMGPEQAYQQALGAGVFQIQHCAACDRHVFYPRVSCPHCGGQELGWVRPSGAGIVYSSSVVRRKPEQGGDLNIALIDLDEGVRLMSRVDGLAPERVRIGMAVRARIVDEQGQPLLVFVPAGAAA</sequence>
<dbReference type="Pfam" id="PF01796">
    <property type="entry name" value="OB_ChsH2_C"/>
    <property type="match status" value="1"/>
</dbReference>